<dbReference type="EMBL" id="BARW01001552">
    <property type="protein sequence ID" value="GAI61019.1"/>
    <property type="molecule type" value="Genomic_DNA"/>
</dbReference>
<dbReference type="InterPro" id="IPR021139">
    <property type="entry name" value="NYN"/>
</dbReference>
<dbReference type="Gene3D" id="3.40.50.1010">
    <property type="entry name" value="5'-nuclease"/>
    <property type="match status" value="1"/>
</dbReference>
<name>X1RZU6_9ZZZZ</name>
<comment type="caution">
    <text evidence="2">The sequence shown here is derived from an EMBL/GenBank/DDBJ whole genome shotgun (WGS) entry which is preliminary data.</text>
</comment>
<organism evidence="2">
    <name type="scientific">marine sediment metagenome</name>
    <dbReference type="NCBI Taxonomy" id="412755"/>
    <lineage>
        <taxon>unclassified sequences</taxon>
        <taxon>metagenomes</taxon>
        <taxon>ecological metagenomes</taxon>
    </lineage>
</organism>
<evidence type="ECO:0000259" key="1">
    <source>
        <dbReference type="Pfam" id="PF01936"/>
    </source>
</evidence>
<dbReference type="Pfam" id="PF01936">
    <property type="entry name" value="NYN"/>
    <property type="match status" value="1"/>
</dbReference>
<feature type="domain" description="NYN" evidence="1">
    <location>
        <begin position="40"/>
        <end position="154"/>
    </location>
</feature>
<sequence>MVEIIKNSKKNDILPRNLFGPNNGQNWSDIGLLYNNDRHKIGIFVDFPNIDISVREEGIHQHPNMTLIKKFCATLGSIKIFKIYGDWNRLVGSRKYLKNIPGVKLILEPHIITKNGVKKDTVDMGMAFDIGYTLLKNPDIDLYVIITGDADFMP</sequence>
<proteinExistence type="predicted"/>
<gene>
    <name evidence="2" type="ORF">S12H4_04872</name>
</gene>
<protein>
    <recommendedName>
        <fullName evidence="1">NYN domain-containing protein</fullName>
    </recommendedName>
</protein>
<evidence type="ECO:0000313" key="2">
    <source>
        <dbReference type="EMBL" id="GAI61019.1"/>
    </source>
</evidence>
<dbReference type="AlphaFoldDB" id="X1RZU6"/>
<dbReference type="PANTHER" id="PTHR35811">
    <property type="entry name" value="SLR1870 PROTEIN"/>
    <property type="match status" value="1"/>
</dbReference>
<dbReference type="GO" id="GO:0004540">
    <property type="term" value="F:RNA nuclease activity"/>
    <property type="evidence" value="ECO:0007669"/>
    <property type="project" value="InterPro"/>
</dbReference>
<dbReference type="PANTHER" id="PTHR35811:SF1">
    <property type="entry name" value="HTH OST-TYPE DOMAIN-CONTAINING PROTEIN"/>
    <property type="match status" value="1"/>
</dbReference>
<feature type="non-terminal residue" evidence="2">
    <location>
        <position position="154"/>
    </location>
</feature>
<reference evidence="2" key="1">
    <citation type="journal article" date="2014" name="Front. Microbiol.">
        <title>High frequency of phylogenetically diverse reductive dehalogenase-homologous genes in deep subseafloor sedimentary metagenomes.</title>
        <authorList>
            <person name="Kawai M."/>
            <person name="Futagami T."/>
            <person name="Toyoda A."/>
            <person name="Takaki Y."/>
            <person name="Nishi S."/>
            <person name="Hori S."/>
            <person name="Arai W."/>
            <person name="Tsubouchi T."/>
            <person name="Morono Y."/>
            <person name="Uchiyama I."/>
            <person name="Ito T."/>
            <person name="Fujiyama A."/>
            <person name="Inagaki F."/>
            <person name="Takami H."/>
        </authorList>
    </citation>
    <scope>NUCLEOTIDE SEQUENCE</scope>
    <source>
        <strain evidence="2">Expedition CK06-06</strain>
    </source>
</reference>
<accession>X1RZU6</accession>